<proteinExistence type="predicted"/>
<gene>
    <name evidence="2" type="ORF">FPZ45_08575</name>
</gene>
<organism evidence="2 3">
    <name type="scientific">Cohnella terricola</name>
    <dbReference type="NCBI Taxonomy" id="1289167"/>
    <lineage>
        <taxon>Bacteria</taxon>
        <taxon>Bacillati</taxon>
        <taxon>Bacillota</taxon>
        <taxon>Bacilli</taxon>
        <taxon>Bacillales</taxon>
        <taxon>Paenibacillaceae</taxon>
        <taxon>Cohnella</taxon>
    </lineage>
</organism>
<reference evidence="2 3" key="1">
    <citation type="submission" date="2019-07" db="EMBL/GenBank/DDBJ databases">
        <authorList>
            <person name="Kim J."/>
        </authorList>
    </citation>
    <scope>NUCLEOTIDE SEQUENCE [LARGE SCALE GENOMIC DNA]</scope>
    <source>
        <strain evidence="2 3">G13</strain>
    </source>
</reference>
<keyword evidence="1" id="KW-0812">Transmembrane</keyword>
<dbReference type="RefSeq" id="WP_144700282.1">
    <property type="nucleotide sequence ID" value="NZ_VNJJ01000004.1"/>
</dbReference>
<evidence type="ECO:0000256" key="1">
    <source>
        <dbReference type="SAM" id="Phobius"/>
    </source>
</evidence>
<keyword evidence="3" id="KW-1185">Reference proteome</keyword>
<keyword evidence="1" id="KW-0472">Membrane</keyword>
<dbReference type="EMBL" id="VNJJ01000004">
    <property type="protein sequence ID" value="TVY01194.1"/>
    <property type="molecule type" value="Genomic_DNA"/>
</dbReference>
<feature type="transmembrane region" description="Helical" evidence="1">
    <location>
        <begin position="50"/>
        <end position="71"/>
    </location>
</feature>
<accession>A0A559JMT1</accession>
<dbReference type="AlphaFoldDB" id="A0A559JMT1"/>
<evidence type="ECO:0000313" key="3">
    <source>
        <dbReference type="Proteomes" id="UP000316330"/>
    </source>
</evidence>
<protein>
    <submittedName>
        <fullName evidence="2">Uncharacterized protein</fullName>
    </submittedName>
</protein>
<comment type="caution">
    <text evidence="2">The sequence shown here is derived from an EMBL/GenBank/DDBJ whole genome shotgun (WGS) entry which is preliminary data.</text>
</comment>
<dbReference type="OrthoDB" id="2665022at2"/>
<keyword evidence="1" id="KW-1133">Transmembrane helix</keyword>
<dbReference type="Proteomes" id="UP000316330">
    <property type="component" value="Unassembled WGS sequence"/>
</dbReference>
<sequence>MNRERERIKNRLDEELGGLQFGGQEETLRRTHPRSWRDRLRAFWNKEIEVSLLPLGASLAVILAVAAIYQLSDAKNDSGDTDWRDGRQLVEAGGNTYWKDDYERAVASIEGND</sequence>
<evidence type="ECO:0000313" key="2">
    <source>
        <dbReference type="EMBL" id="TVY01194.1"/>
    </source>
</evidence>
<name>A0A559JMT1_9BACL</name>